<evidence type="ECO:0000313" key="1">
    <source>
        <dbReference type="EMBL" id="MFI5674313.1"/>
    </source>
</evidence>
<reference evidence="1 2" key="1">
    <citation type="submission" date="2024-10" db="EMBL/GenBank/DDBJ databases">
        <title>The Natural Products Discovery Center: Release of the First 8490 Sequenced Strains for Exploring Actinobacteria Biosynthetic Diversity.</title>
        <authorList>
            <person name="Kalkreuter E."/>
            <person name="Kautsar S.A."/>
            <person name="Yang D."/>
            <person name="Bader C.D."/>
            <person name="Teijaro C.N."/>
            <person name="Fluegel L."/>
            <person name="Davis C.M."/>
            <person name="Simpson J.R."/>
            <person name="Lauterbach L."/>
            <person name="Steele A.D."/>
            <person name="Gui C."/>
            <person name="Meng S."/>
            <person name="Li G."/>
            <person name="Viehrig K."/>
            <person name="Ye F."/>
            <person name="Su P."/>
            <person name="Kiefer A.F."/>
            <person name="Nichols A."/>
            <person name="Cepeda A.J."/>
            <person name="Yan W."/>
            <person name="Fan B."/>
            <person name="Jiang Y."/>
            <person name="Adhikari A."/>
            <person name="Zheng C.-J."/>
            <person name="Schuster L."/>
            <person name="Cowan T.M."/>
            <person name="Smanski M.J."/>
            <person name="Chevrette M.G."/>
            <person name="De Carvalho L.P.S."/>
            <person name="Shen B."/>
        </authorList>
    </citation>
    <scope>NUCLEOTIDE SEQUENCE [LARGE SCALE GENOMIC DNA]</scope>
    <source>
        <strain evidence="1 2">NPDC051599</strain>
    </source>
</reference>
<organism evidence="1 2">
    <name type="scientific">Streptomyces cellulosae</name>
    <dbReference type="NCBI Taxonomy" id="1968"/>
    <lineage>
        <taxon>Bacteria</taxon>
        <taxon>Bacillati</taxon>
        <taxon>Actinomycetota</taxon>
        <taxon>Actinomycetes</taxon>
        <taxon>Kitasatosporales</taxon>
        <taxon>Streptomycetaceae</taxon>
        <taxon>Streptomyces</taxon>
    </lineage>
</organism>
<dbReference type="RefSeq" id="WP_398655251.1">
    <property type="nucleotide sequence ID" value="NZ_JBITDC010000002.1"/>
</dbReference>
<comment type="caution">
    <text evidence="1">The sequence shown here is derived from an EMBL/GenBank/DDBJ whole genome shotgun (WGS) entry which is preliminary data.</text>
</comment>
<dbReference type="Proteomes" id="UP001612415">
    <property type="component" value="Unassembled WGS sequence"/>
</dbReference>
<sequence length="89" mass="9297">MAEDQVAVDGRAGDAAAFQAGADMAGVDTAETQAGWIRLICGVEEREGRGGDVGRAGQQLTPPLQRQALYRMAVLLHPSREPAGSAPDH</sequence>
<proteinExistence type="predicted"/>
<evidence type="ECO:0000313" key="2">
    <source>
        <dbReference type="Proteomes" id="UP001612415"/>
    </source>
</evidence>
<keyword evidence="2" id="KW-1185">Reference proteome</keyword>
<dbReference type="EMBL" id="JBITDC010000002">
    <property type="protein sequence ID" value="MFI5674313.1"/>
    <property type="molecule type" value="Genomic_DNA"/>
</dbReference>
<protein>
    <submittedName>
        <fullName evidence="1">Uncharacterized protein</fullName>
    </submittedName>
</protein>
<accession>A0ABW7XY19</accession>
<name>A0ABW7XY19_STRCE</name>
<gene>
    <name evidence="1" type="ORF">ACIA8P_06545</name>
</gene>